<keyword evidence="5" id="KW-1185">Reference proteome</keyword>
<dbReference type="PANTHER" id="PTHR33392:SF6">
    <property type="entry name" value="POLYISOPRENYL-TEICHOIC ACID--PEPTIDOGLYCAN TEICHOIC ACID TRANSFERASE TAGU"/>
    <property type="match status" value="1"/>
</dbReference>
<evidence type="ECO:0000256" key="1">
    <source>
        <dbReference type="ARBA" id="ARBA00006068"/>
    </source>
</evidence>
<comment type="caution">
    <text evidence="4">The sequence shown here is derived from an EMBL/GenBank/DDBJ whole genome shotgun (WGS) entry which is preliminary data.</text>
</comment>
<feature type="transmembrane region" description="Helical" evidence="2">
    <location>
        <begin position="74"/>
        <end position="96"/>
    </location>
</feature>
<proteinExistence type="inferred from homology"/>
<accession>A0A3R8JNT8</accession>
<evidence type="ECO:0000259" key="3">
    <source>
        <dbReference type="Pfam" id="PF03816"/>
    </source>
</evidence>
<evidence type="ECO:0000256" key="2">
    <source>
        <dbReference type="SAM" id="Phobius"/>
    </source>
</evidence>
<gene>
    <name evidence="4" type="ORF">EBB54_13050</name>
</gene>
<dbReference type="AlphaFoldDB" id="A0A3R8JNT8"/>
<keyword evidence="2" id="KW-1133">Transmembrane helix</keyword>
<protein>
    <submittedName>
        <fullName evidence="4">LytR family transcriptional regulator</fullName>
    </submittedName>
</protein>
<dbReference type="EMBL" id="RHJS01000002">
    <property type="protein sequence ID" value="RRK32183.1"/>
    <property type="molecule type" value="Genomic_DNA"/>
</dbReference>
<comment type="similarity">
    <text evidence="1">Belongs to the LytR/CpsA/Psr (LCP) family.</text>
</comment>
<reference evidence="4" key="1">
    <citation type="submission" date="2018-10" db="EMBL/GenBank/DDBJ databases">
        <title>Schaedlerella arabinophila gen. nov. sp. nov., isolated from the mouse intestinal tract and comparative analysis with the genome of the closely related altered Schaedler flora strain ASF502.</title>
        <authorList>
            <person name="Miyake S."/>
            <person name="Soh M."/>
            <person name="Seedorf H."/>
        </authorList>
    </citation>
    <scope>NUCLEOTIDE SEQUENCE [LARGE SCALE GENOMIC DNA]</scope>
    <source>
        <strain evidence="4">DSM 106076</strain>
    </source>
</reference>
<dbReference type="InterPro" id="IPR004474">
    <property type="entry name" value="LytR_CpsA_psr"/>
</dbReference>
<feature type="domain" description="Cell envelope-related transcriptional attenuator" evidence="3">
    <location>
        <begin position="154"/>
        <end position="311"/>
    </location>
</feature>
<dbReference type="InterPro" id="IPR050922">
    <property type="entry name" value="LytR/CpsA/Psr_CW_biosynth"/>
</dbReference>
<dbReference type="PANTHER" id="PTHR33392">
    <property type="entry name" value="POLYISOPRENYL-TEICHOIC ACID--PEPTIDOGLYCAN TEICHOIC ACID TRANSFERASE TAGU"/>
    <property type="match status" value="1"/>
</dbReference>
<evidence type="ECO:0000313" key="4">
    <source>
        <dbReference type="EMBL" id="RRK32183.1"/>
    </source>
</evidence>
<name>A0A3R8JNT8_9FIRM</name>
<organism evidence="4 5">
    <name type="scientific">Schaedlerella arabinosiphila</name>
    <dbReference type="NCBI Taxonomy" id="2044587"/>
    <lineage>
        <taxon>Bacteria</taxon>
        <taxon>Bacillati</taxon>
        <taxon>Bacillota</taxon>
        <taxon>Clostridia</taxon>
        <taxon>Lachnospirales</taxon>
        <taxon>Lachnospiraceae</taxon>
        <taxon>Schaedlerella</taxon>
    </lineage>
</organism>
<keyword evidence="2" id="KW-0812">Transmembrane</keyword>
<dbReference type="NCBIfam" id="TIGR00350">
    <property type="entry name" value="lytR_cpsA_psr"/>
    <property type="match status" value="1"/>
</dbReference>
<dbReference type="Pfam" id="PF03816">
    <property type="entry name" value="LytR_cpsA_psr"/>
    <property type="match status" value="1"/>
</dbReference>
<dbReference type="Gene3D" id="3.40.630.190">
    <property type="entry name" value="LCP protein"/>
    <property type="match status" value="1"/>
</dbReference>
<sequence length="398" mass="45475">MISARKCRRTSYRNLRNSIKARERVMNDIKNLKKFEDDIEVLSIEDLYDEEPAPVKKKRKKRRRKKRLPTWQKVLIGVAATLCVLLVCGVGLYFGFRTVGEKSLKAEASENRITYNGKEYQYREDVINILCLGIDKGEAMEKKIDRRQILGMCDAILLVSIDTKKDTLKIIAIPRDTMTDVTMTSETGEVTEKERMQLCYQYAYGTRAEQSGELTMETVSKLLYNVPIQKYCAINFTALPIVNDAIGGVDLVVQEDFSSEIPEFVVGNEVHLEGELALQYVRKRNKHLVDTTVLRTQRQKQYALAFLEKAKTVVAEDMTLPVTIFQSLQENMSTNISIADITYLVPELLEMSLSEDIIEMLPGESALGEEFVEFHVDANAMKEMIISTFYEEVDKAKK</sequence>
<evidence type="ECO:0000313" key="5">
    <source>
        <dbReference type="Proteomes" id="UP000274920"/>
    </source>
</evidence>
<dbReference type="Proteomes" id="UP000274920">
    <property type="component" value="Unassembled WGS sequence"/>
</dbReference>
<keyword evidence="2" id="KW-0472">Membrane</keyword>